<gene>
    <name evidence="3" type="ORF">CFter6_2802</name>
</gene>
<proteinExistence type="predicted"/>
<sequence length="296" mass="32617">MFPGFEHGMAEVNGTQIKYIRGGSGPALLLLHGHPQTHVIWHKVAERLASRFTVIAADLRGYGDSGKPAGLADHSNYSKRTMGQDLIELMAQLGFPQFLLMGHDRGGRVAYRMALDHPHAVSKLVLLDIAPTLAMYEQTTMAFATAYYHWFFLIRPAPFPEMLIGAHSEEYLKHTIGGRSAGLAPFTPQAYAEYLRCLSDPATIHGICEDYRASAGIDLEHERLDLAQGHKIACPTKVLWGADGVIEKCFDPLTEWEKLATNLSGKALACGHYIPEEAPDQLLAEVLPFFADGFTD</sequence>
<protein>
    <recommendedName>
        <fullName evidence="2">AB hydrolase-1 domain-containing protein</fullName>
    </recommendedName>
</protein>
<dbReference type="InterPro" id="IPR029058">
    <property type="entry name" value="AB_hydrolase_fold"/>
</dbReference>
<reference evidence="3 4" key="1">
    <citation type="submission" date="2015-11" db="EMBL/GenBank/DDBJ databases">
        <title>Exploring the genomic traits of fungus-feeding bacterial genus Collimonas.</title>
        <authorList>
            <person name="Song C."/>
            <person name="Schmidt R."/>
            <person name="de Jager V."/>
            <person name="Krzyzanowska D."/>
            <person name="Jongedijk E."/>
            <person name="Cankar K."/>
            <person name="Beekwilder J."/>
            <person name="van Veen A."/>
            <person name="de Boer W."/>
            <person name="van Veen J.A."/>
            <person name="Garbeva P."/>
        </authorList>
    </citation>
    <scope>NUCLEOTIDE SEQUENCE [LARGE SCALE GENOMIC DNA]</scope>
    <source>
        <strain evidence="3 4">Ter6</strain>
    </source>
</reference>
<dbReference type="PRINTS" id="PR00412">
    <property type="entry name" value="EPOXHYDRLASE"/>
</dbReference>
<dbReference type="SUPFAM" id="SSF53474">
    <property type="entry name" value="alpha/beta-Hydrolases"/>
    <property type="match status" value="1"/>
</dbReference>
<dbReference type="OrthoDB" id="9780765at2"/>
<evidence type="ECO:0000259" key="2">
    <source>
        <dbReference type="Pfam" id="PF00561"/>
    </source>
</evidence>
<feature type="domain" description="AB hydrolase-1" evidence="2">
    <location>
        <begin position="26"/>
        <end position="173"/>
    </location>
</feature>
<accession>A0A127PCC7</accession>
<dbReference type="EMBL" id="CP013232">
    <property type="protein sequence ID" value="AMO95470.1"/>
    <property type="molecule type" value="Genomic_DNA"/>
</dbReference>
<evidence type="ECO:0000313" key="4">
    <source>
        <dbReference type="Proteomes" id="UP000072421"/>
    </source>
</evidence>
<dbReference type="PATRIC" id="fig|158899.10.peg.2794"/>
<dbReference type="Gene3D" id="3.40.50.1820">
    <property type="entry name" value="alpha/beta hydrolase"/>
    <property type="match status" value="1"/>
</dbReference>
<dbReference type="PRINTS" id="PR00111">
    <property type="entry name" value="ABHYDROLASE"/>
</dbReference>
<organism evidence="3">
    <name type="scientific">Collimonas fungivorans</name>
    <dbReference type="NCBI Taxonomy" id="158899"/>
    <lineage>
        <taxon>Bacteria</taxon>
        <taxon>Pseudomonadati</taxon>
        <taxon>Pseudomonadota</taxon>
        <taxon>Betaproteobacteria</taxon>
        <taxon>Burkholderiales</taxon>
        <taxon>Oxalobacteraceae</taxon>
        <taxon>Collimonas</taxon>
    </lineage>
</organism>
<dbReference type="Proteomes" id="UP000072421">
    <property type="component" value="Chromosome"/>
</dbReference>
<dbReference type="GO" id="GO:0016787">
    <property type="term" value="F:hydrolase activity"/>
    <property type="evidence" value="ECO:0007669"/>
    <property type="project" value="UniProtKB-KW"/>
</dbReference>
<dbReference type="PANTHER" id="PTHR43329">
    <property type="entry name" value="EPOXIDE HYDROLASE"/>
    <property type="match status" value="1"/>
</dbReference>
<dbReference type="Pfam" id="PF00561">
    <property type="entry name" value="Abhydrolase_1"/>
    <property type="match status" value="1"/>
</dbReference>
<dbReference type="InterPro" id="IPR000073">
    <property type="entry name" value="AB_hydrolase_1"/>
</dbReference>
<dbReference type="InterPro" id="IPR000639">
    <property type="entry name" value="Epox_hydrolase-like"/>
</dbReference>
<keyword evidence="1" id="KW-0378">Hydrolase</keyword>
<evidence type="ECO:0000256" key="1">
    <source>
        <dbReference type="ARBA" id="ARBA00022801"/>
    </source>
</evidence>
<dbReference type="AlphaFoldDB" id="A0A127PCC7"/>
<name>A0A127PCC7_9BURK</name>
<evidence type="ECO:0000313" key="3">
    <source>
        <dbReference type="EMBL" id="AMO95470.1"/>
    </source>
</evidence>
<dbReference type="RefSeq" id="WP_061540279.1">
    <property type="nucleotide sequence ID" value="NZ_CP013232.1"/>
</dbReference>